<comment type="similarity">
    <text evidence="1 6">Belongs to the nicotianamine synthase (NAS)-like family.</text>
</comment>
<dbReference type="Pfam" id="PF03059">
    <property type="entry name" value="NAS"/>
    <property type="match status" value="1"/>
</dbReference>
<dbReference type="EC" id="2.5.1.43" evidence="2 6"/>
<reference evidence="7" key="1">
    <citation type="submission" date="2019-09" db="EMBL/GenBank/DDBJ databases">
        <authorList>
            <person name="Zhang L."/>
        </authorList>
    </citation>
    <scope>NUCLEOTIDE SEQUENCE</scope>
</reference>
<dbReference type="AlphaFoldDB" id="A0A5K1DP35"/>
<evidence type="ECO:0000256" key="3">
    <source>
        <dbReference type="ARBA" id="ARBA00022679"/>
    </source>
</evidence>
<dbReference type="PANTHER" id="PTHR32266">
    <property type="entry name" value="NICOTIANAMINE SYNTHASE 3"/>
    <property type="match status" value="1"/>
</dbReference>
<dbReference type="GO" id="GO:0030418">
    <property type="term" value="P:nicotianamine biosynthetic process"/>
    <property type="evidence" value="ECO:0007669"/>
    <property type="project" value="UniProtKB-UniRule"/>
</dbReference>
<dbReference type="Gramene" id="NC5G0161130.1">
    <property type="protein sequence ID" value="NC5G0161130.1:cds"/>
    <property type="gene ID" value="NC5G0161130"/>
</dbReference>
<organism evidence="7">
    <name type="scientific">Nymphaea colorata</name>
    <name type="common">pocket water lily</name>
    <dbReference type="NCBI Taxonomy" id="210225"/>
    <lineage>
        <taxon>Eukaryota</taxon>
        <taxon>Viridiplantae</taxon>
        <taxon>Streptophyta</taxon>
        <taxon>Embryophyta</taxon>
        <taxon>Tracheophyta</taxon>
        <taxon>Spermatophyta</taxon>
        <taxon>Magnoliopsida</taxon>
        <taxon>Nymphaeales</taxon>
        <taxon>Nymphaeaceae</taxon>
        <taxon>Nymphaea</taxon>
    </lineage>
</organism>
<keyword evidence="4 6" id="KW-0949">S-adenosyl-L-methionine</keyword>
<evidence type="ECO:0000313" key="7">
    <source>
        <dbReference type="EMBL" id="VVW40779.1"/>
    </source>
</evidence>
<evidence type="ECO:0000256" key="6">
    <source>
        <dbReference type="RuleBase" id="RU368095"/>
    </source>
</evidence>
<comment type="catalytic activity">
    <reaction evidence="5 6">
        <text>3 S-adenosyl-L-methionine = nicotianamine + 3 S-methyl-5'-thioadenosine + 3 H(+)</text>
        <dbReference type="Rhea" id="RHEA:16481"/>
        <dbReference type="ChEBI" id="CHEBI:15378"/>
        <dbReference type="ChEBI" id="CHEBI:17509"/>
        <dbReference type="ChEBI" id="CHEBI:58249"/>
        <dbReference type="ChEBI" id="CHEBI:59789"/>
        <dbReference type="EC" id="2.5.1.43"/>
    </reaction>
</comment>
<dbReference type="OMA" id="NIDMSPT"/>
<name>A0A5K1DP35_9MAGN</name>
<evidence type="ECO:0000256" key="1">
    <source>
        <dbReference type="ARBA" id="ARBA00007009"/>
    </source>
</evidence>
<dbReference type="SUPFAM" id="SSF53335">
    <property type="entry name" value="S-adenosyl-L-methionine-dependent methyltransferases"/>
    <property type="match status" value="1"/>
</dbReference>
<accession>A0A5K1DP35</accession>
<keyword evidence="3 6" id="KW-0808">Transferase</keyword>
<dbReference type="GO" id="GO:0030410">
    <property type="term" value="F:nicotianamine synthase activity"/>
    <property type="evidence" value="ECO:0007669"/>
    <property type="project" value="UniProtKB-UniRule"/>
</dbReference>
<dbReference type="OrthoDB" id="1858069at2759"/>
<evidence type="ECO:0000256" key="4">
    <source>
        <dbReference type="ARBA" id="ARBA00022691"/>
    </source>
</evidence>
<evidence type="ECO:0000256" key="2">
    <source>
        <dbReference type="ARBA" id="ARBA00012675"/>
    </source>
</evidence>
<dbReference type="InterPro" id="IPR029063">
    <property type="entry name" value="SAM-dependent_MTases_sf"/>
</dbReference>
<dbReference type="EMBL" id="LR721783">
    <property type="protein sequence ID" value="VVW40779.1"/>
    <property type="molecule type" value="Genomic_DNA"/>
</dbReference>
<comment type="function">
    <text evidence="6">Synthesizes nicotianamine, a polyamine which serves as a sensor for the physiological iron status within the plant, and/or might be involved in the transport of iron.</text>
</comment>
<dbReference type="Gene3D" id="3.40.50.150">
    <property type="entry name" value="Vaccinia Virus protein VP39"/>
    <property type="match status" value="1"/>
</dbReference>
<dbReference type="InterPro" id="IPR004298">
    <property type="entry name" value="Nicotian_synth"/>
</dbReference>
<gene>
    <name evidence="7" type="ORF">NYM_LOCUS19870</name>
</gene>
<protein>
    <recommendedName>
        <fullName evidence="2 6">Nicotianamine synthase</fullName>
        <ecNumber evidence="2 6">2.5.1.43</ecNumber>
    </recommendedName>
</protein>
<sequence length="326" mass="36457">MGFHEDSLVDTICEIYVDISRLESLKPSVDVNILFTKLVLTCIPPCSIDVNKLSRRVQEIRAKLIKLCGEAEGHLESHFSEILTSHSEPLDQLTIFPYYSNYLKLSHLEFNILSEYSTKIPNSVAFVGSGPLPLTSIVLALNHLKTTEFHNYDINPKANLQASRLIDNHPDLSERMFFHTTDILAAGDQLGDYDVVFLAALVGMDKHEKMKVVSHLSKHMAPNSILMLRSAHGARAFLYPVVDPCELHGFEVLSVYHPTDEVINSVIIARKLDVNNSKLDVNDCNMEIMASAAHKILPNKCLEIEAFNPLIHGGMVEEVAVEERVS</sequence>
<dbReference type="PANTHER" id="PTHR32266:SF12">
    <property type="entry name" value="NICOTIANAMINE SYNTHASE 3"/>
    <property type="match status" value="1"/>
</dbReference>
<dbReference type="PROSITE" id="PS51142">
    <property type="entry name" value="NAS"/>
    <property type="match status" value="1"/>
</dbReference>
<evidence type="ECO:0000256" key="5">
    <source>
        <dbReference type="ARBA" id="ARBA00049391"/>
    </source>
</evidence>
<proteinExistence type="inferred from homology"/>